<evidence type="ECO:0008006" key="18">
    <source>
        <dbReference type="Google" id="ProtNLM"/>
    </source>
</evidence>
<dbReference type="GO" id="GO:0005886">
    <property type="term" value="C:plasma membrane"/>
    <property type="evidence" value="ECO:0007669"/>
    <property type="project" value="TreeGrafter"/>
</dbReference>
<comment type="caution">
    <text evidence="16">The sequence shown here is derived from an EMBL/GenBank/DDBJ whole genome shotgun (WGS) entry which is preliminary data.</text>
</comment>
<dbReference type="Pfam" id="PF01545">
    <property type="entry name" value="Cation_efflux"/>
    <property type="match status" value="1"/>
</dbReference>
<feature type="domain" description="Cation efflux protein transmembrane" evidence="14">
    <location>
        <begin position="93"/>
        <end position="284"/>
    </location>
</feature>
<evidence type="ECO:0000313" key="17">
    <source>
        <dbReference type="Proteomes" id="UP000291343"/>
    </source>
</evidence>
<evidence type="ECO:0000256" key="13">
    <source>
        <dbReference type="SAM" id="Phobius"/>
    </source>
</evidence>
<protein>
    <recommendedName>
        <fullName evidence="18">Zinc transporter 2</fullName>
    </recommendedName>
</protein>
<evidence type="ECO:0000256" key="2">
    <source>
        <dbReference type="ARBA" id="ARBA00008873"/>
    </source>
</evidence>
<evidence type="ECO:0000256" key="10">
    <source>
        <dbReference type="ARBA" id="ARBA00023136"/>
    </source>
</evidence>
<dbReference type="NCBIfam" id="TIGR01297">
    <property type="entry name" value="CDF"/>
    <property type="match status" value="1"/>
</dbReference>
<dbReference type="FunFam" id="1.20.1510.10:FF:000002">
    <property type="entry name" value="zinc transporter 3 isoform X1"/>
    <property type="match status" value="1"/>
</dbReference>
<feature type="transmembrane region" description="Helical" evidence="13">
    <location>
        <begin position="254"/>
        <end position="276"/>
    </location>
</feature>
<comment type="similarity">
    <text evidence="2">Belongs to the cation diffusion facilitator (CDF) transporter (TC 2.A.4) family. SLC30A subfamily.</text>
</comment>
<evidence type="ECO:0000256" key="6">
    <source>
        <dbReference type="ARBA" id="ARBA00022833"/>
    </source>
</evidence>
<comment type="catalytic activity">
    <reaction evidence="12">
        <text>Zn(2+)(in) + 2 H(+)(out) = Zn(2+)(out) + 2 H(+)(in)</text>
        <dbReference type="Rhea" id="RHEA:72627"/>
        <dbReference type="ChEBI" id="CHEBI:15378"/>
        <dbReference type="ChEBI" id="CHEBI:29105"/>
    </reaction>
</comment>
<evidence type="ECO:0000256" key="7">
    <source>
        <dbReference type="ARBA" id="ARBA00022906"/>
    </source>
</evidence>
<keyword evidence="9" id="KW-0406">Ion transport</keyword>
<dbReference type="InterPro" id="IPR050681">
    <property type="entry name" value="CDF/SLC30A"/>
</dbReference>
<dbReference type="OrthoDB" id="9944568at2759"/>
<feature type="transmembrane region" description="Helical" evidence="13">
    <location>
        <begin position="178"/>
        <end position="199"/>
    </location>
</feature>
<evidence type="ECO:0000256" key="11">
    <source>
        <dbReference type="ARBA" id="ARBA00023329"/>
    </source>
</evidence>
<dbReference type="PANTHER" id="PTHR11562">
    <property type="entry name" value="CATION EFFLUX PROTEIN/ ZINC TRANSPORTER"/>
    <property type="match status" value="1"/>
</dbReference>
<feature type="domain" description="Cation efflux protein cytoplasmic" evidence="15">
    <location>
        <begin position="288"/>
        <end position="362"/>
    </location>
</feature>
<dbReference type="SMR" id="A0A482X2Q1"/>
<keyword evidence="8 13" id="KW-1133">Transmembrane helix</keyword>
<dbReference type="GO" id="GO:0030658">
    <property type="term" value="C:transport vesicle membrane"/>
    <property type="evidence" value="ECO:0007669"/>
    <property type="project" value="UniProtKB-SubCell"/>
</dbReference>
<evidence type="ECO:0000256" key="1">
    <source>
        <dbReference type="ARBA" id="ARBA00004638"/>
    </source>
</evidence>
<dbReference type="InterPro" id="IPR036837">
    <property type="entry name" value="Cation_efflux_CTD_sf"/>
</dbReference>
<name>A0A482X2Q1_LAOST</name>
<dbReference type="SUPFAM" id="SSF160240">
    <property type="entry name" value="Cation efflux protein cytoplasmic domain-like"/>
    <property type="match status" value="1"/>
</dbReference>
<dbReference type="InParanoid" id="A0A482X2Q1"/>
<dbReference type="InterPro" id="IPR027470">
    <property type="entry name" value="Cation_efflux_CTD"/>
</dbReference>
<dbReference type="InterPro" id="IPR002524">
    <property type="entry name" value="Cation_efflux"/>
</dbReference>
<dbReference type="Pfam" id="PF16916">
    <property type="entry name" value="ZT_dimer"/>
    <property type="match status" value="1"/>
</dbReference>
<sequence length="376" mass="41665">MDERSPLILFGDPALYGSLPGEMDCLGSETALANGSSSNKQQKVIFCVHGKPSGCCVTRLQTDPTSPTQTITLETLQHCQAAMRLCEPLCVCVGGVLSNSLAIATDAAHLLTDFASFMISLFALWVAERKPTRQFLFGWHRAEVIGALISVLSIWVVTGILVYVAIERILHEQYEIDSKIMLITSAFGVLVNLIMGCTLHQHSHGHDHAAADEHRGSNSINVRAAFIHVLGDFIMSTGVFIASILIYFNGPSWYIIDPICTFLFSVLVMITTFTILKDTMLVLMEGMPRGVEYGDVLDTLLSIQHVEKVHNLRIWALSLDKTALAAHIVISPNVSTHDILKAASKRMHSKFNFFEMTLQIEYYQKRDCNQCCDSEK</sequence>
<evidence type="ECO:0000256" key="12">
    <source>
        <dbReference type="ARBA" id="ARBA00048349"/>
    </source>
</evidence>
<dbReference type="STRING" id="195883.A0A482X2Q1"/>
<dbReference type="Gene3D" id="1.20.1510.10">
    <property type="entry name" value="Cation efflux protein transmembrane domain"/>
    <property type="match status" value="1"/>
</dbReference>
<feature type="transmembrane region" description="Helical" evidence="13">
    <location>
        <begin position="147"/>
        <end position="166"/>
    </location>
</feature>
<proteinExistence type="inferred from homology"/>
<dbReference type="Proteomes" id="UP000291343">
    <property type="component" value="Unassembled WGS sequence"/>
</dbReference>
<dbReference type="EMBL" id="QKKF02019547">
    <property type="protein sequence ID" value="RZF39808.1"/>
    <property type="molecule type" value="Genomic_DNA"/>
</dbReference>
<comment type="subcellular location">
    <subcellularLocation>
        <location evidence="1">Cytoplasmic vesicle</location>
        <location evidence="1">Secretory vesicle membrane</location>
        <topology evidence="1">Multi-pass membrane protein</topology>
    </subcellularLocation>
</comment>
<dbReference type="GO" id="GO:0010043">
    <property type="term" value="P:response to zinc ion"/>
    <property type="evidence" value="ECO:0007669"/>
    <property type="project" value="TreeGrafter"/>
</dbReference>
<reference evidence="16 17" key="1">
    <citation type="journal article" date="2017" name="Gigascience">
        <title>Genome sequence of the small brown planthopper, Laodelphax striatellus.</title>
        <authorList>
            <person name="Zhu J."/>
            <person name="Jiang F."/>
            <person name="Wang X."/>
            <person name="Yang P."/>
            <person name="Bao Y."/>
            <person name="Zhao W."/>
            <person name="Wang W."/>
            <person name="Lu H."/>
            <person name="Wang Q."/>
            <person name="Cui N."/>
            <person name="Li J."/>
            <person name="Chen X."/>
            <person name="Luo L."/>
            <person name="Yu J."/>
            <person name="Kang L."/>
            <person name="Cui F."/>
        </authorList>
    </citation>
    <scope>NUCLEOTIDE SEQUENCE [LARGE SCALE GENOMIC DNA]</scope>
    <source>
        <strain evidence="16">Lst14</strain>
    </source>
</reference>
<keyword evidence="10 13" id="KW-0472">Membrane</keyword>
<dbReference type="AlphaFoldDB" id="A0A482X2Q1"/>
<dbReference type="InterPro" id="IPR027469">
    <property type="entry name" value="Cation_efflux_TMD_sf"/>
</dbReference>
<keyword evidence="11" id="KW-0968">Cytoplasmic vesicle</keyword>
<gene>
    <name evidence="16" type="ORF">LSTR_LSTR000456</name>
</gene>
<evidence type="ECO:0000256" key="3">
    <source>
        <dbReference type="ARBA" id="ARBA00022448"/>
    </source>
</evidence>
<keyword evidence="3" id="KW-0813">Transport</keyword>
<evidence type="ECO:0000256" key="9">
    <source>
        <dbReference type="ARBA" id="ARBA00023065"/>
    </source>
</evidence>
<accession>A0A482X2Q1</accession>
<dbReference type="InterPro" id="IPR058533">
    <property type="entry name" value="Cation_efflux_TM"/>
</dbReference>
<evidence type="ECO:0000256" key="5">
    <source>
        <dbReference type="ARBA" id="ARBA00022723"/>
    </source>
</evidence>
<keyword evidence="5" id="KW-0479">Metal-binding</keyword>
<evidence type="ECO:0000256" key="4">
    <source>
        <dbReference type="ARBA" id="ARBA00022692"/>
    </source>
</evidence>
<dbReference type="GO" id="GO:0046872">
    <property type="term" value="F:metal ion binding"/>
    <property type="evidence" value="ECO:0007669"/>
    <property type="project" value="UniProtKB-KW"/>
</dbReference>
<evidence type="ECO:0000259" key="15">
    <source>
        <dbReference type="Pfam" id="PF16916"/>
    </source>
</evidence>
<keyword evidence="7" id="KW-0864">Zinc transport</keyword>
<dbReference type="PANTHER" id="PTHR11562:SF17">
    <property type="entry name" value="RE54080P-RELATED"/>
    <property type="match status" value="1"/>
</dbReference>
<dbReference type="SUPFAM" id="SSF161111">
    <property type="entry name" value="Cation efflux protein transmembrane domain-like"/>
    <property type="match status" value="1"/>
</dbReference>
<organism evidence="16 17">
    <name type="scientific">Laodelphax striatellus</name>
    <name type="common">Small brown planthopper</name>
    <name type="synonym">Delphax striatella</name>
    <dbReference type="NCBI Taxonomy" id="195883"/>
    <lineage>
        <taxon>Eukaryota</taxon>
        <taxon>Metazoa</taxon>
        <taxon>Ecdysozoa</taxon>
        <taxon>Arthropoda</taxon>
        <taxon>Hexapoda</taxon>
        <taxon>Insecta</taxon>
        <taxon>Pterygota</taxon>
        <taxon>Neoptera</taxon>
        <taxon>Paraneoptera</taxon>
        <taxon>Hemiptera</taxon>
        <taxon>Auchenorrhyncha</taxon>
        <taxon>Fulgoroidea</taxon>
        <taxon>Delphacidae</taxon>
        <taxon>Criomorphinae</taxon>
        <taxon>Laodelphax</taxon>
    </lineage>
</organism>
<dbReference type="GO" id="GO:0005385">
    <property type="term" value="F:zinc ion transmembrane transporter activity"/>
    <property type="evidence" value="ECO:0007669"/>
    <property type="project" value="TreeGrafter"/>
</dbReference>
<feature type="transmembrane region" description="Helical" evidence="13">
    <location>
        <begin position="220"/>
        <end position="248"/>
    </location>
</feature>
<evidence type="ECO:0000256" key="8">
    <source>
        <dbReference type="ARBA" id="ARBA00022989"/>
    </source>
</evidence>
<evidence type="ECO:0000313" key="16">
    <source>
        <dbReference type="EMBL" id="RZF39808.1"/>
    </source>
</evidence>
<evidence type="ECO:0000259" key="14">
    <source>
        <dbReference type="Pfam" id="PF01545"/>
    </source>
</evidence>
<keyword evidence="6" id="KW-0862">Zinc</keyword>
<keyword evidence="4 13" id="KW-0812">Transmembrane</keyword>
<dbReference type="FunCoup" id="A0A482X2Q1">
    <property type="interactions" value="22"/>
</dbReference>
<keyword evidence="17" id="KW-1185">Reference proteome</keyword>